<name>A0AAD3SDC0_NEPGR</name>
<dbReference type="Proteomes" id="UP001279734">
    <property type="component" value="Unassembled WGS sequence"/>
</dbReference>
<keyword evidence="1" id="KW-0812">Transmembrane</keyword>
<evidence type="ECO:0000313" key="2">
    <source>
        <dbReference type="EMBL" id="GMH08814.1"/>
    </source>
</evidence>
<sequence length="117" mass="13230">MESHLCCWTCRYVTNVCMDESIVSSDPVFFISFRLKFIARLNSPRKPCAPYDVESQLLELALKGYKRLESKKNGENTRTIACISLRGLLFFILFFGELVPIANIKNGGTGNMVNLTD</sequence>
<dbReference type="EMBL" id="BSYO01000008">
    <property type="protein sequence ID" value="GMH08814.1"/>
    <property type="molecule type" value="Genomic_DNA"/>
</dbReference>
<keyword evidence="1" id="KW-0472">Membrane</keyword>
<keyword evidence="1" id="KW-1133">Transmembrane helix</keyword>
<organism evidence="2 3">
    <name type="scientific">Nepenthes gracilis</name>
    <name type="common">Slender pitcher plant</name>
    <dbReference type="NCBI Taxonomy" id="150966"/>
    <lineage>
        <taxon>Eukaryota</taxon>
        <taxon>Viridiplantae</taxon>
        <taxon>Streptophyta</taxon>
        <taxon>Embryophyta</taxon>
        <taxon>Tracheophyta</taxon>
        <taxon>Spermatophyta</taxon>
        <taxon>Magnoliopsida</taxon>
        <taxon>eudicotyledons</taxon>
        <taxon>Gunneridae</taxon>
        <taxon>Pentapetalae</taxon>
        <taxon>Caryophyllales</taxon>
        <taxon>Nepenthaceae</taxon>
        <taxon>Nepenthes</taxon>
    </lineage>
</organism>
<comment type="caution">
    <text evidence="2">The sequence shown here is derived from an EMBL/GenBank/DDBJ whole genome shotgun (WGS) entry which is preliminary data.</text>
</comment>
<evidence type="ECO:0000313" key="3">
    <source>
        <dbReference type="Proteomes" id="UP001279734"/>
    </source>
</evidence>
<dbReference type="AlphaFoldDB" id="A0AAD3SDC0"/>
<keyword evidence="3" id="KW-1185">Reference proteome</keyword>
<protein>
    <submittedName>
        <fullName evidence="2">Uncharacterized protein</fullName>
    </submittedName>
</protein>
<reference evidence="2" key="1">
    <citation type="submission" date="2023-05" db="EMBL/GenBank/DDBJ databases">
        <title>Nepenthes gracilis genome sequencing.</title>
        <authorList>
            <person name="Fukushima K."/>
        </authorList>
    </citation>
    <scope>NUCLEOTIDE SEQUENCE</scope>
    <source>
        <strain evidence="2">SING2019-196</strain>
    </source>
</reference>
<accession>A0AAD3SDC0</accession>
<proteinExistence type="predicted"/>
<evidence type="ECO:0000256" key="1">
    <source>
        <dbReference type="SAM" id="Phobius"/>
    </source>
</evidence>
<feature type="transmembrane region" description="Helical" evidence="1">
    <location>
        <begin position="80"/>
        <end position="102"/>
    </location>
</feature>
<gene>
    <name evidence="2" type="ORF">Nepgr_010654</name>
</gene>